<keyword evidence="2" id="KW-0238">DNA-binding</keyword>
<dbReference type="AlphaFoldDB" id="A0A7X2Z4D0"/>
<reference evidence="5 6" key="1">
    <citation type="submission" date="2019-11" db="EMBL/GenBank/DDBJ databases">
        <title>Draft genome sequences of five Paenibacillus species of dairy origin.</title>
        <authorList>
            <person name="Olajide A.M."/>
            <person name="Chen S."/>
            <person name="Lapointe G."/>
        </authorList>
    </citation>
    <scope>NUCLEOTIDE SEQUENCE [LARGE SCALE GENOMIC DNA]</scope>
    <source>
        <strain evidence="5 6">12CR55</strain>
    </source>
</reference>
<keyword evidence="1" id="KW-0805">Transcription regulation</keyword>
<dbReference type="InterPro" id="IPR016032">
    <property type="entry name" value="Sig_transdc_resp-reg_C-effctor"/>
</dbReference>
<dbReference type="PRINTS" id="PR00038">
    <property type="entry name" value="HTHLUXR"/>
</dbReference>
<evidence type="ECO:0000256" key="1">
    <source>
        <dbReference type="ARBA" id="ARBA00023015"/>
    </source>
</evidence>
<name>A0A7X2Z4D0_9BACL</name>
<dbReference type="Proteomes" id="UP000447876">
    <property type="component" value="Unassembled WGS sequence"/>
</dbReference>
<comment type="caution">
    <text evidence="5">The sequence shown here is derived from an EMBL/GenBank/DDBJ whole genome shotgun (WGS) entry which is preliminary data.</text>
</comment>
<feature type="domain" description="HTH luxR-type" evidence="4">
    <location>
        <begin position="19"/>
        <end position="80"/>
    </location>
</feature>
<accession>A0A7X2Z4D0</accession>
<dbReference type="InterPro" id="IPR036388">
    <property type="entry name" value="WH-like_DNA-bd_sf"/>
</dbReference>
<dbReference type="PROSITE" id="PS00622">
    <property type="entry name" value="HTH_LUXR_1"/>
    <property type="match status" value="1"/>
</dbReference>
<dbReference type="OrthoDB" id="1137593at2"/>
<dbReference type="GO" id="GO:0003677">
    <property type="term" value="F:DNA binding"/>
    <property type="evidence" value="ECO:0007669"/>
    <property type="project" value="UniProtKB-KW"/>
</dbReference>
<evidence type="ECO:0000313" key="5">
    <source>
        <dbReference type="EMBL" id="MUG47328.1"/>
    </source>
</evidence>
<dbReference type="InterPro" id="IPR000792">
    <property type="entry name" value="Tscrpt_reg_LuxR_C"/>
</dbReference>
<dbReference type="GO" id="GO:0006355">
    <property type="term" value="P:regulation of DNA-templated transcription"/>
    <property type="evidence" value="ECO:0007669"/>
    <property type="project" value="InterPro"/>
</dbReference>
<keyword evidence="3" id="KW-0804">Transcription</keyword>
<evidence type="ECO:0000256" key="3">
    <source>
        <dbReference type="ARBA" id="ARBA00023163"/>
    </source>
</evidence>
<evidence type="ECO:0000259" key="4">
    <source>
        <dbReference type="PROSITE" id="PS50043"/>
    </source>
</evidence>
<sequence length="82" mass="9370">MIECGSGSLRQNQHRSPAKKVPLPYVKRLWRLMETGLSNKEIALKLHVSLATVKTHINNIYSKLQVRGRLQALECARTLDLF</sequence>
<dbReference type="EMBL" id="WNZW01000011">
    <property type="protein sequence ID" value="MUG47328.1"/>
    <property type="molecule type" value="Genomic_DNA"/>
</dbReference>
<dbReference type="PANTHER" id="PTHR44688:SF16">
    <property type="entry name" value="DNA-BINDING TRANSCRIPTIONAL ACTIVATOR DEVR_DOSR"/>
    <property type="match status" value="1"/>
</dbReference>
<dbReference type="CDD" id="cd06170">
    <property type="entry name" value="LuxR_C_like"/>
    <property type="match status" value="1"/>
</dbReference>
<dbReference type="SMART" id="SM00421">
    <property type="entry name" value="HTH_LUXR"/>
    <property type="match status" value="1"/>
</dbReference>
<protein>
    <recommendedName>
        <fullName evidence="4">HTH luxR-type domain-containing protein</fullName>
    </recommendedName>
</protein>
<evidence type="ECO:0000256" key="2">
    <source>
        <dbReference type="ARBA" id="ARBA00023125"/>
    </source>
</evidence>
<gene>
    <name evidence="5" type="ORF">GNP95_20470</name>
</gene>
<dbReference type="Pfam" id="PF00196">
    <property type="entry name" value="GerE"/>
    <property type="match status" value="1"/>
</dbReference>
<proteinExistence type="predicted"/>
<evidence type="ECO:0000313" key="6">
    <source>
        <dbReference type="Proteomes" id="UP000447876"/>
    </source>
</evidence>
<dbReference type="PROSITE" id="PS50043">
    <property type="entry name" value="HTH_LUXR_2"/>
    <property type="match status" value="1"/>
</dbReference>
<dbReference type="Gene3D" id="1.10.10.10">
    <property type="entry name" value="Winged helix-like DNA-binding domain superfamily/Winged helix DNA-binding domain"/>
    <property type="match status" value="1"/>
</dbReference>
<dbReference type="PANTHER" id="PTHR44688">
    <property type="entry name" value="DNA-BINDING TRANSCRIPTIONAL ACTIVATOR DEVR_DOSR"/>
    <property type="match status" value="1"/>
</dbReference>
<dbReference type="SUPFAM" id="SSF46894">
    <property type="entry name" value="C-terminal effector domain of the bipartite response regulators"/>
    <property type="match status" value="1"/>
</dbReference>
<organism evidence="5 6">
    <name type="scientific">Paenibacillus woosongensis</name>
    <dbReference type="NCBI Taxonomy" id="307580"/>
    <lineage>
        <taxon>Bacteria</taxon>
        <taxon>Bacillati</taxon>
        <taxon>Bacillota</taxon>
        <taxon>Bacilli</taxon>
        <taxon>Bacillales</taxon>
        <taxon>Paenibacillaceae</taxon>
        <taxon>Paenibacillus</taxon>
    </lineage>
</organism>